<dbReference type="SUPFAM" id="SSF52540">
    <property type="entry name" value="P-loop containing nucleoside triphosphate hydrolases"/>
    <property type="match status" value="1"/>
</dbReference>
<gene>
    <name evidence="2" type="ORF">J5837_15215</name>
</gene>
<reference evidence="2" key="1">
    <citation type="journal article" date="2016" name="Int. J. Syst. Evol. Microbiol.">
        <title>Pseudoxanthomonas helianthi sp. nov., isolated from roots of Jerusalem artichoke (Helianthus tuberosus).</title>
        <authorList>
            <person name="Kittiwongwattana C."/>
            <person name="Thawai C."/>
        </authorList>
    </citation>
    <scope>NUCLEOTIDE SEQUENCE</scope>
    <source>
        <strain evidence="2">110414</strain>
    </source>
</reference>
<comment type="caution">
    <text evidence="2">The sequence shown here is derived from an EMBL/GenBank/DDBJ whole genome shotgun (WGS) entry which is preliminary data.</text>
</comment>
<evidence type="ECO:0000313" key="3">
    <source>
        <dbReference type="Proteomes" id="UP000673447"/>
    </source>
</evidence>
<dbReference type="Proteomes" id="UP000673447">
    <property type="component" value="Unassembled WGS sequence"/>
</dbReference>
<name>A0A940X9G8_9GAMM</name>
<sequence>MKTRYSRGKNRYDALPEIREVDSFDAFREAVLSDFGQKKGEQWIATPFAVANEQHCATYENAVLGKPHRSRESAQPRNWLGLDADGCTPQGFVLLHQKLQAYKALMYTTASHTESAPRFRILIELAYALGRDELKRVSATVRAALSSDIKWDEACDRAEQPLYLPITGSRYWMFEGSALYPWEFLPSTDLLAIDLRNRKIEEIAATPPGSRNDVLNKGAFVLGRLVGAGRLEEGDTQRLLVEATKGWSNPRKTLSTIKSAMRSGAKEPLCRDTPQALGTSRDDVGTQALPMLTPLSTLSALGQSEVVIQRGDQVVPEAVDWLWHGWIARGKMHISAGAAGSGKTTTACDLGATITRGGRWPDGSQARRGDVLMWSGEDDVKNVLVPRFMACNADMSKVEFITGISERGKEYSFDPSKDLPLLEDHLLKHPGVALIIIDPIVSVVGGDSHKNTETRRALQPLVDLASKFNCAVLGITHLSKGTQGRDANERVAGSLAFVALARLVFMSAVSESKEDGSQRRIFIRSKSNLGPNTGGFEYSLEFPELAGFPGVTGSKVVWGSAIEGSARSLLTQMESMEAPNSARGDARAWLLDRLATGPVPPKQIRSEGAIEGHSWATLRRAKDDTNVKAQKLGGGTWVWRLPLLPPPKPMPLVGNQGAQGDQDAQPKLSGLLPLPPPLPTQK</sequence>
<reference evidence="2" key="2">
    <citation type="submission" date="2021-03" db="EMBL/GenBank/DDBJ databases">
        <authorList>
            <person name="Cao W."/>
        </authorList>
    </citation>
    <scope>NUCLEOTIDE SEQUENCE</scope>
    <source>
        <strain evidence="2">110414</strain>
    </source>
</reference>
<accession>A0A940X9G8</accession>
<feature type="region of interest" description="Disordered" evidence="1">
    <location>
        <begin position="646"/>
        <end position="682"/>
    </location>
</feature>
<protein>
    <submittedName>
        <fullName evidence="2">AAA family ATPase</fullName>
    </submittedName>
</protein>
<dbReference type="AlphaFoldDB" id="A0A940X9G8"/>
<keyword evidence="3" id="KW-1185">Reference proteome</keyword>
<proteinExistence type="predicted"/>
<evidence type="ECO:0000256" key="1">
    <source>
        <dbReference type="SAM" id="MobiDB-lite"/>
    </source>
</evidence>
<dbReference type="EMBL" id="JAGKTC010000004">
    <property type="protein sequence ID" value="MBP3985759.1"/>
    <property type="molecule type" value="Genomic_DNA"/>
</dbReference>
<evidence type="ECO:0000313" key="2">
    <source>
        <dbReference type="EMBL" id="MBP3985759.1"/>
    </source>
</evidence>
<dbReference type="RefSeq" id="WP_210537638.1">
    <property type="nucleotide sequence ID" value="NZ_JAGKTC010000004.1"/>
</dbReference>
<dbReference type="Gene3D" id="3.40.50.300">
    <property type="entry name" value="P-loop containing nucleotide triphosphate hydrolases"/>
    <property type="match status" value="1"/>
</dbReference>
<organism evidence="2 3">
    <name type="scientific">Pseudoxanthomonas helianthi</name>
    <dbReference type="NCBI Taxonomy" id="1453541"/>
    <lineage>
        <taxon>Bacteria</taxon>
        <taxon>Pseudomonadati</taxon>
        <taxon>Pseudomonadota</taxon>
        <taxon>Gammaproteobacteria</taxon>
        <taxon>Lysobacterales</taxon>
        <taxon>Lysobacteraceae</taxon>
        <taxon>Pseudoxanthomonas</taxon>
    </lineage>
</organism>
<feature type="region of interest" description="Disordered" evidence="1">
    <location>
        <begin position="263"/>
        <end position="282"/>
    </location>
</feature>
<feature type="compositionally biased region" description="Low complexity" evidence="1">
    <location>
        <begin position="656"/>
        <end position="665"/>
    </location>
</feature>
<dbReference type="InterPro" id="IPR027417">
    <property type="entry name" value="P-loop_NTPase"/>
</dbReference>
<dbReference type="Pfam" id="PF13481">
    <property type="entry name" value="AAA_25"/>
    <property type="match status" value="1"/>
</dbReference>
<feature type="compositionally biased region" description="Pro residues" evidence="1">
    <location>
        <begin position="673"/>
        <end position="682"/>
    </location>
</feature>